<dbReference type="Gene3D" id="1.10.10.60">
    <property type="entry name" value="Homeodomain-like"/>
    <property type="match status" value="1"/>
</dbReference>
<evidence type="ECO:0000256" key="2">
    <source>
        <dbReference type="ARBA" id="ARBA00023125"/>
    </source>
</evidence>
<name>A0A1G9RXC6_9PSEU</name>
<accession>A0A1G9RXC6</accession>
<dbReference type="AlphaFoldDB" id="A0A1G9RXC6"/>
<sequence length="295" mass="31493">MCAPVTMVPTCGDRRGQGRLMAGSTWSGGIGVIRPGWQLYLGAVGQAAEHAHHAIQIVLADGQVELQDGEGRRQRCQSAVIPANEPHAIVEGNPRTVMLYLEPESTTGRELVARGVSSSVAAWVDSASTLTPALLSRDDQEPEALVCRIFVTLGVDCRVVTGVVGHPVLVDAIRYLPTIISGPVSLSEVSDAVGISDSRLRHLFASEIGLSFRRYVLWLRLQRAVESVLGGATLTEAAHTAGFTDSAHLTNVTRRTFGLAPSLLAKAVSPHPPSEDCEKVTLGCMDVPERHGRAR</sequence>
<dbReference type="PANTHER" id="PTHR46796">
    <property type="entry name" value="HTH-TYPE TRANSCRIPTIONAL ACTIVATOR RHAS-RELATED"/>
    <property type="match status" value="1"/>
</dbReference>
<dbReference type="Proteomes" id="UP000199682">
    <property type="component" value="Unassembled WGS sequence"/>
</dbReference>
<dbReference type="InterPro" id="IPR050204">
    <property type="entry name" value="AraC_XylS_family_regulators"/>
</dbReference>
<evidence type="ECO:0000259" key="4">
    <source>
        <dbReference type="PROSITE" id="PS01124"/>
    </source>
</evidence>
<keyword evidence="3" id="KW-0804">Transcription</keyword>
<evidence type="ECO:0000313" key="5">
    <source>
        <dbReference type="EMBL" id="SDM27919.1"/>
    </source>
</evidence>
<organism evidence="5 6">
    <name type="scientific">Lentzea albidocapillata subsp. violacea</name>
    <dbReference type="NCBI Taxonomy" id="128104"/>
    <lineage>
        <taxon>Bacteria</taxon>
        <taxon>Bacillati</taxon>
        <taxon>Actinomycetota</taxon>
        <taxon>Actinomycetes</taxon>
        <taxon>Pseudonocardiales</taxon>
        <taxon>Pseudonocardiaceae</taxon>
        <taxon>Lentzea</taxon>
    </lineage>
</organism>
<keyword evidence="2 5" id="KW-0238">DNA-binding</keyword>
<keyword evidence="1" id="KW-0805">Transcription regulation</keyword>
<dbReference type="Pfam" id="PF12833">
    <property type="entry name" value="HTH_18"/>
    <property type="match status" value="1"/>
</dbReference>
<dbReference type="InterPro" id="IPR018060">
    <property type="entry name" value="HTH_AraC"/>
</dbReference>
<dbReference type="GO" id="GO:0043565">
    <property type="term" value="F:sequence-specific DNA binding"/>
    <property type="evidence" value="ECO:0007669"/>
    <property type="project" value="InterPro"/>
</dbReference>
<reference evidence="6" key="1">
    <citation type="submission" date="2016-10" db="EMBL/GenBank/DDBJ databases">
        <authorList>
            <person name="Varghese N."/>
            <person name="Submissions S."/>
        </authorList>
    </citation>
    <scope>NUCLEOTIDE SEQUENCE [LARGE SCALE GENOMIC DNA]</scope>
    <source>
        <strain evidence="6">DSM 44796</strain>
    </source>
</reference>
<proteinExistence type="predicted"/>
<evidence type="ECO:0000313" key="6">
    <source>
        <dbReference type="Proteomes" id="UP000199682"/>
    </source>
</evidence>
<dbReference type="PROSITE" id="PS01124">
    <property type="entry name" value="HTH_ARAC_FAMILY_2"/>
    <property type="match status" value="1"/>
</dbReference>
<feature type="domain" description="HTH araC/xylS-type" evidence="4">
    <location>
        <begin position="170"/>
        <end position="267"/>
    </location>
</feature>
<protein>
    <submittedName>
        <fullName evidence="5">AraC-type DNA-binding protein</fullName>
    </submittedName>
</protein>
<dbReference type="EMBL" id="FNET01000019">
    <property type="protein sequence ID" value="SDM27919.1"/>
    <property type="molecule type" value="Genomic_DNA"/>
</dbReference>
<evidence type="ECO:0000256" key="1">
    <source>
        <dbReference type="ARBA" id="ARBA00023015"/>
    </source>
</evidence>
<gene>
    <name evidence="5" type="ORF">SAMN04488074_11954</name>
</gene>
<evidence type="ECO:0000256" key="3">
    <source>
        <dbReference type="ARBA" id="ARBA00023163"/>
    </source>
</evidence>
<dbReference type="GO" id="GO:0003700">
    <property type="term" value="F:DNA-binding transcription factor activity"/>
    <property type="evidence" value="ECO:0007669"/>
    <property type="project" value="InterPro"/>
</dbReference>
<dbReference type="SMART" id="SM00342">
    <property type="entry name" value="HTH_ARAC"/>
    <property type="match status" value="1"/>
</dbReference>